<proteinExistence type="predicted"/>
<gene>
    <name evidence="3" type="ORF">Slati_3542200</name>
</gene>
<feature type="non-terminal residue" evidence="3">
    <location>
        <position position="1"/>
    </location>
</feature>
<dbReference type="AlphaFoldDB" id="A0AAW2UIW7"/>
<reference evidence="3" key="2">
    <citation type="journal article" date="2024" name="Plant">
        <title>Genomic evolution and insights into agronomic trait innovations of Sesamum species.</title>
        <authorList>
            <person name="Miao H."/>
            <person name="Wang L."/>
            <person name="Qu L."/>
            <person name="Liu H."/>
            <person name="Sun Y."/>
            <person name="Le M."/>
            <person name="Wang Q."/>
            <person name="Wei S."/>
            <person name="Zheng Y."/>
            <person name="Lin W."/>
            <person name="Duan Y."/>
            <person name="Cao H."/>
            <person name="Xiong S."/>
            <person name="Wang X."/>
            <person name="Wei L."/>
            <person name="Li C."/>
            <person name="Ma Q."/>
            <person name="Ju M."/>
            <person name="Zhao R."/>
            <person name="Li G."/>
            <person name="Mu C."/>
            <person name="Tian Q."/>
            <person name="Mei H."/>
            <person name="Zhang T."/>
            <person name="Gao T."/>
            <person name="Zhang H."/>
        </authorList>
    </citation>
    <scope>NUCLEOTIDE SEQUENCE</scope>
    <source>
        <strain evidence="3">KEN1</strain>
    </source>
</reference>
<reference evidence="3" key="1">
    <citation type="submission" date="2020-06" db="EMBL/GenBank/DDBJ databases">
        <authorList>
            <person name="Li T."/>
            <person name="Hu X."/>
            <person name="Zhang T."/>
            <person name="Song X."/>
            <person name="Zhang H."/>
            <person name="Dai N."/>
            <person name="Sheng W."/>
            <person name="Hou X."/>
            <person name="Wei L."/>
        </authorList>
    </citation>
    <scope>NUCLEOTIDE SEQUENCE</scope>
    <source>
        <strain evidence="3">KEN1</strain>
        <tissue evidence="3">Leaf</tissue>
    </source>
</reference>
<dbReference type="EMBL" id="JACGWN010000012">
    <property type="protein sequence ID" value="KAL0417103.1"/>
    <property type="molecule type" value="Genomic_DNA"/>
</dbReference>
<feature type="compositionally biased region" description="Basic and acidic residues" evidence="1">
    <location>
        <begin position="22"/>
        <end position="52"/>
    </location>
</feature>
<dbReference type="InterPro" id="IPR005135">
    <property type="entry name" value="Endo/exonuclease/phosphatase"/>
</dbReference>
<evidence type="ECO:0000256" key="1">
    <source>
        <dbReference type="SAM" id="MobiDB-lite"/>
    </source>
</evidence>
<dbReference type="InterPro" id="IPR036691">
    <property type="entry name" value="Endo/exonu/phosph_ase_sf"/>
</dbReference>
<organism evidence="3">
    <name type="scientific">Sesamum latifolium</name>
    <dbReference type="NCBI Taxonomy" id="2727402"/>
    <lineage>
        <taxon>Eukaryota</taxon>
        <taxon>Viridiplantae</taxon>
        <taxon>Streptophyta</taxon>
        <taxon>Embryophyta</taxon>
        <taxon>Tracheophyta</taxon>
        <taxon>Spermatophyta</taxon>
        <taxon>Magnoliopsida</taxon>
        <taxon>eudicotyledons</taxon>
        <taxon>Gunneridae</taxon>
        <taxon>Pentapetalae</taxon>
        <taxon>asterids</taxon>
        <taxon>lamiids</taxon>
        <taxon>Lamiales</taxon>
        <taxon>Pedaliaceae</taxon>
        <taxon>Sesamum</taxon>
    </lineage>
</organism>
<protein>
    <recommendedName>
        <fullName evidence="2">Endonuclease/exonuclease/phosphatase domain-containing protein</fullName>
    </recommendedName>
</protein>
<name>A0AAW2UIW7_9LAMI</name>
<dbReference type="Pfam" id="PF03372">
    <property type="entry name" value="Exo_endo_phos"/>
    <property type="match status" value="1"/>
</dbReference>
<comment type="caution">
    <text evidence="3">The sequence shown here is derived from an EMBL/GenBank/DDBJ whole genome shotgun (WGS) entry which is preliminary data.</text>
</comment>
<dbReference type="GO" id="GO:0003824">
    <property type="term" value="F:catalytic activity"/>
    <property type="evidence" value="ECO:0007669"/>
    <property type="project" value="InterPro"/>
</dbReference>
<dbReference type="PANTHER" id="PTHR33710">
    <property type="entry name" value="BNAC02G09200D PROTEIN"/>
    <property type="match status" value="1"/>
</dbReference>
<feature type="compositionally biased region" description="Basic and acidic residues" evidence="1">
    <location>
        <begin position="68"/>
        <end position="79"/>
    </location>
</feature>
<accession>A0AAW2UIW7</accession>
<evidence type="ECO:0000313" key="3">
    <source>
        <dbReference type="EMBL" id="KAL0417103.1"/>
    </source>
</evidence>
<dbReference type="Gene3D" id="3.60.10.10">
    <property type="entry name" value="Endonuclease/exonuclease/phosphatase"/>
    <property type="match status" value="1"/>
</dbReference>
<evidence type="ECO:0000259" key="2">
    <source>
        <dbReference type="Pfam" id="PF03372"/>
    </source>
</evidence>
<dbReference type="SUPFAM" id="SSF56219">
    <property type="entry name" value="DNase I-like"/>
    <property type="match status" value="1"/>
</dbReference>
<feature type="domain" description="Endonuclease/exonuclease/phosphatase" evidence="2">
    <location>
        <begin position="139"/>
        <end position="335"/>
    </location>
</feature>
<sequence length="473" mass="52940">SKSATGGPRGGSIFGNFGSLGEDVRQEVEEQTSRWRGGGSRERSKESGKDNEACNSDSADSNMAGVKVQKESDAHEEQRGVCVEESGEISQGVDQIELVPSTHQERQRDKQMLGTSLEAGDEGADLGLVQGLRAPWTVRKLQELVRLHNPCLVFLSETKCSSRRGEMLKEKMNYFGLVVPSRGRSEGLFLLWRKDVEVWIQSFSNHHIDATVREDERSAWCQFTGFYGHPDAAQCRSTWSLLRILSKQSQRPWLCMGDLNEILSQHEKQGVNLRAHWQISAFRECLSDCNLQDLGCSGSSYTWCNHRESPHTVRERLDRACSNEGWTALFPTAVIAHLHEACFDHAALLLTTEGLYGGKQASMGGSGKHGLDFSFDSKISNCSRELTAWNKSGFGNISKRIREIEETLNAGAHKDINSTIRKHNAALRSGLEELLEREEVLWKQRGKALWLKEGTGILPFLTLVHLNRNNEKS</sequence>
<dbReference type="PANTHER" id="PTHR33710:SF71">
    <property type="entry name" value="ENDONUCLEASE_EXONUCLEASE_PHOSPHATASE DOMAIN-CONTAINING PROTEIN"/>
    <property type="match status" value="1"/>
</dbReference>
<feature type="region of interest" description="Disordered" evidence="1">
    <location>
        <begin position="1"/>
        <end position="88"/>
    </location>
</feature>